<keyword evidence="6 7" id="KW-0472">Membrane</keyword>
<accession>A0A1G1YRV9</accession>
<comment type="subcellular location">
    <subcellularLocation>
        <location evidence="1">Cell membrane</location>
        <topology evidence="1">Multi-pass membrane protein</topology>
    </subcellularLocation>
</comment>
<evidence type="ECO:0000256" key="5">
    <source>
        <dbReference type="ARBA" id="ARBA00022989"/>
    </source>
</evidence>
<dbReference type="Pfam" id="PF07681">
    <property type="entry name" value="DoxX"/>
    <property type="match status" value="1"/>
</dbReference>
<dbReference type="InterPro" id="IPR032808">
    <property type="entry name" value="DoxX"/>
</dbReference>
<evidence type="ECO:0000256" key="1">
    <source>
        <dbReference type="ARBA" id="ARBA00004651"/>
    </source>
</evidence>
<evidence type="ECO:0000256" key="7">
    <source>
        <dbReference type="SAM" id="Phobius"/>
    </source>
</evidence>
<feature type="transmembrane region" description="Helical" evidence="7">
    <location>
        <begin position="48"/>
        <end position="64"/>
    </location>
</feature>
<proteinExistence type="inferred from homology"/>
<protein>
    <recommendedName>
        <fullName evidence="10">DoxX subfamily</fullName>
    </recommendedName>
</protein>
<feature type="transmembrane region" description="Helical" evidence="7">
    <location>
        <begin position="117"/>
        <end position="136"/>
    </location>
</feature>
<evidence type="ECO:0008006" key="10">
    <source>
        <dbReference type="Google" id="ProtNLM"/>
    </source>
</evidence>
<comment type="caution">
    <text evidence="8">The sequence shown here is derived from an EMBL/GenBank/DDBJ whole genome shotgun (WGS) entry which is preliminary data.</text>
</comment>
<dbReference type="Proteomes" id="UP000176512">
    <property type="component" value="Unassembled WGS sequence"/>
</dbReference>
<evidence type="ECO:0000313" key="8">
    <source>
        <dbReference type="EMBL" id="OGY55034.1"/>
    </source>
</evidence>
<evidence type="ECO:0000256" key="3">
    <source>
        <dbReference type="ARBA" id="ARBA00022475"/>
    </source>
</evidence>
<evidence type="ECO:0000256" key="4">
    <source>
        <dbReference type="ARBA" id="ARBA00022692"/>
    </source>
</evidence>
<dbReference type="GO" id="GO:0005886">
    <property type="term" value="C:plasma membrane"/>
    <property type="evidence" value="ECO:0007669"/>
    <property type="project" value="UniProtKB-SubCell"/>
</dbReference>
<comment type="similarity">
    <text evidence="2">Belongs to the DoxX family.</text>
</comment>
<reference evidence="8 9" key="1">
    <citation type="journal article" date="2016" name="Nat. Commun.">
        <title>Thousands of microbial genomes shed light on interconnected biogeochemical processes in an aquifer system.</title>
        <authorList>
            <person name="Anantharaman K."/>
            <person name="Brown C.T."/>
            <person name="Hug L.A."/>
            <person name="Sharon I."/>
            <person name="Castelle C.J."/>
            <person name="Probst A.J."/>
            <person name="Thomas B.C."/>
            <person name="Singh A."/>
            <person name="Wilkins M.J."/>
            <person name="Karaoz U."/>
            <person name="Brodie E.L."/>
            <person name="Williams K.H."/>
            <person name="Hubbard S.S."/>
            <person name="Banfield J.F."/>
        </authorList>
    </citation>
    <scope>NUCLEOTIDE SEQUENCE [LARGE SCALE GENOMIC DNA]</scope>
</reference>
<keyword evidence="3" id="KW-1003">Cell membrane</keyword>
<sequence>MTFAQKLSLFFLRVSLGWLFLYAGITKVLDPNWTAQGYIKGAKTFPEFYQWLISSGMLPVVDFINEWGLTLLGISLILGIGVRLSSLLGALLMLLYYLPALDFPYPNPHSYIVDEHIVYIGVLLFFASLRAGRIWGLESWCSKLPLCSRFPWLRSLIG</sequence>
<feature type="transmembrane region" description="Helical" evidence="7">
    <location>
        <begin position="71"/>
        <end position="97"/>
    </location>
</feature>
<organism evidence="8 9">
    <name type="scientific">Candidatus Buchananbacteria bacterium RIFCSPLOWO2_01_FULL_46_12</name>
    <dbReference type="NCBI Taxonomy" id="1797546"/>
    <lineage>
        <taxon>Bacteria</taxon>
        <taxon>Candidatus Buchananiibacteriota</taxon>
    </lineage>
</organism>
<keyword evidence="4 7" id="KW-0812">Transmembrane</keyword>
<gene>
    <name evidence="8" type="ORF">A3A24_01325</name>
</gene>
<name>A0A1G1YRV9_9BACT</name>
<dbReference type="InterPro" id="IPR051907">
    <property type="entry name" value="DoxX-like_oxidoreductase"/>
</dbReference>
<keyword evidence="5 7" id="KW-1133">Transmembrane helix</keyword>
<dbReference type="AlphaFoldDB" id="A0A1G1YRV9"/>
<feature type="transmembrane region" description="Helical" evidence="7">
    <location>
        <begin position="7"/>
        <end position="28"/>
    </location>
</feature>
<dbReference type="PANTHER" id="PTHR33452:SF1">
    <property type="entry name" value="INNER MEMBRANE PROTEIN YPHA-RELATED"/>
    <property type="match status" value="1"/>
</dbReference>
<evidence type="ECO:0000256" key="2">
    <source>
        <dbReference type="ARBA" id="ARBA00006679"/>
    </source>
</evidence>
<evidence type="ECO:0000256" key="6">
    <source>
        <dbReference type="ARBA" id="ARBA00023136"/>
    </source>
</evidence>
<dbReference type="PANTHER" id="PTHR33452">
    <property type="entry name" value="OXIDOREDUCTASE CATD-RELATED"/>
    <property type="match status" value="1"/>
</dbReference>
<dbReference type="EMBL" id="MHIP01000018">
    <property type="protein sequence ID" value="OGY55034.1"/>
    <property type="molecule type" value="Genomic_DNA"/>
</dbReference>
<evidence type="ECO:0000313" key="9">
    <source>
        <dbReference type="Proteomes" id="UP000176512"/>
    </source>
</evidence>